<evidence type="ECO:0000256" key="2">
    <source>
        <dbReference type="ARBA" id="ARBA00023239"/>
    </source>
</evidence>
<dbReference type="STRING" id="1237896.T0JVT1"/>
<keyword evidence="1" id="KW-0210">Decarboxylase</keyword>
<keyword evidence="2" id="KW-0456">Lyase</keyword>
<reference evidence="5" key="1">
    <citation type="journal article" date="2013" name="Mol. Plant Microbe Interact.">
        <title>Global aspects of pacC regulation of pathogenicity genes in Colletotrichum gloeosporioides as revealed by transcriptome analysis.</title>
        <authorList>
            <person name="Alkan N."/>
            <person name="Meng X."/>
            <person name="Friedlander G."/>
            <person name="Reuveni E."/>
            <person name="Sukno S."/>
            <person name="Sherman A."/>
            <person name="Thon M."/>
            <person name="Fluhr R."/>
            <person name="Prusky D."/>
        </authorList>
    </citation>
    <scope>NUCLEOTIDE SEQUENCE [LARGE SCALE GENOMIC DNA]</scope>
    <source>
        <strain evidence="5">Cg-14</strain>
    </source>
</reference>
<dbReference type="OrthoDB" id="5973539at2759"/>
<dbReference type="HOGENOM" id="CLU_1111308_0_0_1"/>
<dbReference type="InterPro" id="IPR022237">
    <property type="entry name" value="PsiD-like"/>
</dbReference>
<dbReference type="GO" id="GO:0004609">
    <property type="term" value="F:phosphatidylserine decarboxylase activity"/>
    <property type="evidence" value="ECO:0007669"/>
    <property type="project" value="InterPro"/>
</dbReference>
<accession>T0JVT1</accession>
<sequence length="250" mass="28029">MKSVLVDSALRLKGASEIERKDYRGTRFLRAAFTIYDGASFLVPGGGAEIRHIEELIQALNYQIQNPIRYNDSPQIGTPINAILDWPMATKAEFAAFIRDDVNQVFKHMLVYWGQFLTTRKSVDPVTTAEGGWLAPVAQTQEAGLKNFLDTCPWPLACPRDDNVIVSATESTPFYIRRNVHLRDTVWVKNPDGRSNYSLVDMLGDENLAEQFVGGTVYQAFLSADSYHNWHALVSGSDKCCPKIINGAYY</sequence>
<name>T0JVT1_COLGC</name>
<feature type="domain" description="L-tryptophan decarboxylase PsiD-like" evidence="3">
    <location>
        <begin position="46"/>
        <end position="140"/>
    </location>
</feature>
<proteinExistence type="predicted"/>
<dbReference type="InterPro" id="IPR003817">
    <property type="entry name" value="PS_Dcarbxylase"/>
</dbReference>
<protein>
    <recommendedName>
        <fullName evidence="3">L-tryptophan decarboxylase PsiD-like domain-containing protein</fullName>
    </recommendedName>
</protein>
<dbReference type="EMBL" id="AMYD01003101">
    <property type="protein sequence ID" value="EQB47117.1"/>
    <property type="molecule type" value="Genomic_DNA"/>
</dbReference>
<dbReference type="AlphaFoldDB" id="T0JVT1"/>
<dbReference type="Pfam" id="PF02666">
    <property type="entry name" value="PS_Dcarbxylase"/>
    <property type="match status" value="1"/>
</dbReference>
<dbReference type="GO" id="GO:0008654">
    <property type="term" value="P:phospholipid biosynthetic process"/>
    <property type="evidence" value="ECO:0007669"/>
    <property type="project" value="InterPro"/>
</dbReference>
<dbReference type="Pfam" id="PF12588">
    <property type="entry name" value="PSDC"/>
    <property type="match status" value="1"/>
</dbReference>
<organism evidence="4 5">
    <name type="scientific">Colletotrichum gloeosporioides (strain Cg-14)</name>
    <name type="common">Anthracnose fungus</name>
    <name type="synonym">Glomerella cingulata</name>
    <dbReference type="NCBI Taxonomy" id="1237896"/>
    <lineage>
        <taxon>Eukaryota</taxon>
        <taxon>Fungi</taxon>
        <taxon>Dikarya</taxon>
        <taxon>Ascomycota</taxon>
        <taxon>Pezizomycotina</taxon>
        <taxon>Sordariomycetes</taxon>
        <taxon>Hypocreomycetidae</taxon>
        <taxon>Glomerellales</taxon>
        <taxon>Glomerellaceae</taxon>
        <taxon>Colletotrichum</taxon>
        <taxon>Colletotrichum gloeosporioides species complex</taxon>
    </lineage>
</organism>
<comment type="caution">
    <text evidence="4">The sequence shown here is derived from an EMBL/GenBank/DDBJ whole genome shotgun (WGS) entry which is preliminary data.</text>
</comment>
<dbReference type="Proteomes" id="UP000015530">
    <property type="component" value="Unassembled WGS sequence"/>
</dbReference>
<evidence type="ECO:0000256" key="1">
    <source>
        <dbReference type="ARBA" id="ARBA00022793"/>
    </source>
</evidence>
<evidence type="ECO:0000313" key="5">
    <source>
        <dbReference type="Proteomes" id="UP000015530"/>
    </source>
</evidence>
<evidence type="ECO:0000313" key="4">
    <source>
        <dbReference type="EMBL" id="EQB47117.1"/>
    </source>
</evidence>
<evidence type="ECO:0000259" key="3">
    <source>
        <dbReference type="Pfam" id="PF12588"/>
    </source>
</evidence>
<gene>
    <name evidence="4" type="ORF">CGLO_13771</name>
</gene>